<evidence type="ECO:0000313" key="1">
    <source>
        <dbReference type="EMBL" id="OAT86757.1"/>
    </source>
</evidence>
<name>A0A1B7LJK7_9FIRM</name>
<organism evidence="1 2">
    <name type="scientific">Desulfotomaculum copahuensis</name>
    <dbReference type="NCBI Taxonomy" id="1838280"/>
    <lineage>
        <taxon>Bacteria</taxon>
        <taxon>Bacillati</taxon>
        <taxon>Bacillota</taxon>
        <taxon>Clostridia</taxon>
        <taxon>Eubacteriales</taxon>
        <taxon>Desulfotomaculaceae</taxon>
        <taxon>Desulfotomaculum</taxon>
    </lineage>
</organism>
<reference evidence="1 2" key="1">
    <citation type="submission" date="2016-04" db="EMBL/GenBank/DDBJ databases">
        <authorList>
            <person name="Evans L.H."/>
            <person name="Alamgir A."/>
            <person name="Owens N."/>
            <person name="Weber N.D."/>
            <person name="Virtaneva K."/>
            <person name="Barbian K."/>
            <person name="Babar A."/>
            <person name="Rosenke K."/>
        </authorList>
    </citation>
    <scope>NUCLEOTIDE SEQUENCE [LARGE SCALE GENOMIC DNA]</scope>
    <source>
        <strain evidence="1 2">LMa1</strain>
    </source>
</reference>
<proteinExistence type="predicted"/>
<evidence type="ECO:0000313" key="2">
    <source>
        <dbReference type="Proteomes" id="UP000078532"/>
    </source>
</evidence>
<dbReference type="AlphaFoldDB" id="A0A1B7LJK7"/>
<gene>
    <name evidence="1" type="ORF">A6M21_02785</name>
</gene>
<accession>A0A1B7LJK7</accession>
<dbReference type="EMBL" id="LYVF01000009">
    <property type="protein sequence ID" value="OAT86757.1"/>
    <property type="molecule type" value="Genomic_DNA"/>
</dbReference>
<keyword evidence="2" id="KW-1185">Reference proteome</keyword>
<protein>
    <submittedName>
        <fullName evidence="1">Uncharacterized protein</fullName>
    </submittedName>
</protein>
<sequence>MVVNITGGTTAMQHTVQQVAALAADLGRAVRRADLVDRRLPQEQRDDPYVLGELIWLDRERRE</sequence>
<comment type="caution">
    <text evidence="1">The sequence shown here is derived from an EMBL/GenBank/DDBJ whole genome shotgun (WGS) entry which is preliminary data.</text>
</comment>
<dbReference type="Proteomes" id="UP000078532">
    <property type="component" value="Unassembled WGS sequence"/>
</dbReference>